<dbReference type="EMBL" id="CM029053">
    <property type="protein sequence ID" value="KAG2552357.1"/>
    <property type="molecule type" value="Genomic_DNA"/>
</dbReference>
<protein>
    <submittedName>
        <fullName evidence="2">Uncharacterized protein</fullName>
    </submittedName>
</protein>
<reference evidence="2" key="1">
    <citation type="submission" date="2020-05" db="EMBL/GenBank/DDBJ databases">
        <title>WGS assembly of Panicum virgatum.</title>
        <authorList>
            <person name="Lovell J.T."/>
            <person name="Jenkins J."/>
            <person name="Shu S."/>
            <person name="Juenger T.E."/>
            <person name="Schmutz J."/>
        </authorList>
    </citation>
    <scope>NUCLEOTIDE SEQUENCE</scope>
    <source>
        <strain evidence="2">AP13</strain>
    </source>
</reference>
<name>A0A8T0NS20_PANVG</name>
<accession>A0A8T0NS20</accession>
<keyword evidence="3" id="KW-1185">Reference proteome</keyword>
<feature type="compositionally biased region" description="Basic residues" evidence="1">
    <location>
        <begin position="1"/>
        <end position="20"/>
    </location>
</feature>
<organism evidence="2 3">
    <name type="scientific">Panicum virgatum</name>
    <name type="common">Blackwell switchgrass</name>
    <dbReference type="NCBI Taxonomy" id="38727"/>
    <lineage>
        <taxon>Eukaryota</taxon>
        <taxon>Viridiplantae</taxon>
        <taxon>Streptophyta</taxon>
        <taxon>Embryophyta</taxon>
        <taxon>Tracheophyta</taxon>
        <taxon>Spermatophyta</taxon>
        <taxon>Magnoliopsida</taxon>
        <taxon>Liliopsida</taxon>
        <taxon>Poales</taxon>
        <taxon>Poaceae</taxon>
        <taxon>PACMAD clade</taxon>
        <taxon>Panicoideae</taxon>
        <taxon>Panicodae</taxon>
        <taxon>Paniceae</taxon>
        <taxon>Panicinae</taxon>
        <taxon>Panicum</taxon>
        <taxon>Panicum sect. Hiantes</taxon>
    </lineage>
</organism>
<evidence type="ECO:0000313" key="3">
    <source>
        <dbReference type="Proteomes" id="UP000823388"/>
    </source>
</evidence>
<gene>
    <name evidence="2" type="ORF">PVAP13_9KG426833</name>
</gene>
<dbReference type="Proteomes" id="UP000823388">
    <property type="component" value="Chromosome 9K"/>
</dbReference>
<dbReference type="AlphaFoldDB" id="A0A8T0NS20"/>
<evidence type="ECO:0000256" key="1">
    <source>
        <dbReference type="SAM" id="MobiDB-lite"/>
    </source>
</evidence>
<feature type="compositionally biased region" description="Basic and acidic residues" evidence="1">
    <location>
        <begin position="64"/>
        <end position="74"/>
    </location>
</feature>
<comment type="caution">
    <text evidence="2">The sequence shown here is derived from an EMBL/GenBank/DDBJ whole genome shotgun (WGS) entry which is preliminary data.</text>
</comment>
<proteinExistence type="predicted"/>
<feature type="region of interest" description="Disordered" evidence="1">
    <location>
        <begin position="1"/>
        <end position="25"/>
    </location>
</feature>
<sequence>MRRRHPLPRRRSRHSLHRRRSLADPPLLLPADLEASCLIPLSSPSSLQTPIARTALNQRQGQLRRGEEPREDYHAGQLEGRPQRHKRELQLQTRSSPRITGRCLQVLPAMIVRAAPR</sequence>
<feature type="region of interest" description="Disordered" evidence="1">
    <location>
        <begin position="58"/>
        <end position="96"/>
    </location>
</feature>
<evidence type="ECO:0000313" key="2">
    <source>
        <dbReference type="EMBL" id="KAG2552357.1"/>
    </source>
</evidence>